<dbReference type="PANTHER" id="PTHR31635">
    <property type="entry name" value="REVERSE TRANSCRIPTASE DOMAIN-CONTAINING PROTEIN-RELATED"/>
    <property type="match status" value="1"/>
</dbReference>
<name>A0A3Q1CI10_AMPOC</name>
<keyword evidence="3" id="KW-1185">Reference proteome</keyword>
<evidence type="ECO:0000313" key="2">
    <source>
        <dbReference type="Ensembl" id="ENSAOCP00000025189.2"/>
    </source>
</evidence>
<dbReference type="Pfam" id="PF00078">
    <property type="entry name" value="RVT_1"/>
    <property type="match status" value="1"/>
</dbReference>
<dbReference type="InterPro" id="IPR043502">
    <property type="entry name" value="DNA/RNA_pol_sf"/>
</dbReference>
<dbReference type="InterPro" id="IPR000477">
    <property type="entry name" value="RT_dom"/>
</dbReference>
<dbReference type="CDD" id="cd01650">
    <property type="entry name" value="RT_nLTR_like"/>
    <property type="match status" value="1"/>
</dbReference>
<dbReference type="SUPFAM" id="SSF56672">
    <property type="entry name" value="DNA/RNA polymerases"/>
    <property type="match status" value="1"/>
</dbReference>
<evidence type="ECO:0000259" key="1">
    <source>
        <dbReference type="PROSITE" id="PS50878"/>
    </source>
</evidence>
<dbReference type="PANTHER" id="PTHR31635:SF196">
    <property type="entry name" value="REVERSE TRANSCRIPTASE DOMAIN-CONTAINING PROTEIN-RELATED"/>
    <property type="match status" value="1"/>
</dbReference>
<reference evidence="2 3" key="1">
    <citation type="submission" date="2022-01" db="EMBL/GenBank/DDBJ databases">
        <title>A chromosome-scale genome assembly of the false clownfish, Amphiprion ocellaris.</title>
        <authorList>
            <person name="Ryu T."/>
        </authorList>
    </citation>
    <scope>NUCLEOTIDE SEQUENCE [LARGE SCALE GENOMIC DNA]</scope>
</reference>
<dbReference type="PROSITE" id="PS50878">
    <property type="entry name" value="RT_POL"/>
    <property type="match status" value="1"/>
</dbReference>
<reference evidence="2" key="3">
    <citation type="submission" date="2025-09" db="UniProtKB">
        <authorList>
            <consortium name="Ensembl"/>
        </authorList>
    </citation>
    <scope>IDENTIFICATION</scope>
</reference>
<organism evidence="2 3">
    <name type="scientific">Amphiprion ocellaris</name>
    <name type="common">Clown anemonefish</name>
    <dbReference type="NCBI Taxonomy" id="80972"/>
    <lineage>
        <taxon>Eukaryota</taxon>
        <taxon>Metazoa</taxon>
        <taxon>Chordata</taxon>
        <taxon>Craniata</taxon>
        <taxon>Vertebrata</taxon>
        <taxon>Euteleostomi</taxon>
        <taxon>Actinopterygii</taxon>
        <taxon>Neopterygii</taxon>
        <taxon>Teleostei</taxon>
        <taxon>Neoteleostei</taxon>
        <taxon>Acanthomorphata</taxon>
        <taxon>Ovalentaria</taxon>
        <taxon>Pomacentridae</taxon>
        <taxon>Amphiprion</taxon>
    </lineage>
</organism>
<accession>A0A3Q1CI10</accession>
<sequence>LCGTANLRFTNQKYYENGNRASRLLALRLKKQQSSNIVHKFQCNNSVITKPDEISQEFAGFYKSMYSNTDTCTDDKELAKFLKDIELQELSEFMAKELDEPIREPEIQQVISTLKSNKSPGPDGYINEFYKTFKETISPLLLKAYHYALQSGTMAPSWREATVVVIHKEGKDPTKCESYRPISLLNTDLRILTAILARRVNRVITQIIHPDQTGFITGRNYGDNIRRLLKLVTHTGTQKEGAMILSLDAQKAFNRVSWKYIFQLLKHLKFGPSFIKWIQTLYSDPQAAVKVNGFLSDRFVLEHGCRQGCSLSPLLFNIYDVLLYLTEPATTIPHLKDLISTYGFFSGYKVNVDKTIAMDISGNISQSVKLQSGFKWPKIGIRYLGIQIPPTLKNLYNTNYKPITQKISRDLDRWSTLPLSLLGRIES</sequence>
<dbReference type="Ensembl" id="ENSAOCT00000000860.2">
    <property type="protein sequence ID" value="ENSAOCP00000025189.2"/>
    <property type="gene ID" value="ENSAOCG00000012592.2"/>
</dbReference>
<dbReference type="Proteomes" id="UP001501940">
    <property type="component" value="Chromosome 18"/>
</dbReference>
<feature type="domain" description="Reverse transcriptase" evidence="1">
    <location>
        <begin position="147"/>
        <end position="388"/>
    </location>
</feature>
<protein>
    <recommendedName>
        <fullName evidence="1">Reverse transcriptase domain-containing protein</fullName>
    </recommendedName>
</protein>
<dbReference type="GeneTree" id="ENSGT00940000163630"/>
<evidence type="ECO:0000313" key="3">
    <source>
        <dbReference type="Proteomes" id="UP001501940"/>
    </source>
</evidence>
<dbReference type="AlphaFoldDB" id="A0A3Q1CI10"/>
<dbReference type="OMA" id="WSEATIV"/>
<reference evidence="2" key="2">
    <citation type="submission" date="2025-08" db="UniProtKB">
        <authorList>
            <consortium name="Ensembl"/>
        </authorList>
    </citation>
    <scope>IDENTIFICATION</scope>
</reference>
<proteinExistence type="predicted"/>